<dbReference type="BioCyc" id="AURANTIMONAS:SI859A1_00557-MONOMER"/>
<evidence type="ECO:0000256" key="2">
    <source>
        <dbReference type="ARBA" id="ARBA00006555"/>
    </source>
</evidence>
<dbReference type="InterPro" id="IPR006260">
    <property type="entry name" value="TonB/TolA_C"/>
</dbReference>
<dbReference type="EMBL" id="AAPJ01000002">
    <property type="protein sequence ID" value="EAS50438.1"/>
    <property type="molecule type" value="Genomic_DNA"/>
</dbReference>
<evidence type="ECO:0000313" key="13">
    <source>
        <dbReference type="Proteomes" id="UP000000321"/>
    </source>
</evidence>
<protein>
    <submittedName>
        <fullName evidence="12">Possible energy transducer for iron transport, TonB</fullName>
    </submittedName>
</protein>
<organism evidence="12 13">
    <name type="scientific">Aurantimonas manganoxydans (strain ATCC BAA-1229 / DSM 21871 / SI85-9A1)</name>
    <dbReference type="NCBI Taxonomy" id="287752"/>
    <lineage>
        <taxon>Bacteria</taxon>
        <taxon>Pseudomonadati</taxon>
        <taxon>Pseudomonadota</taxon>
        <taxon>Alphaproteobacteria</taxon>
        <taxon>Hyphomicrobiales</taxon>
        <taxon>Aurantimonadaceae</taxon>
        <taxon>Aurantimonas</taxon>
    </lineage>
</organism>
<feature type="compositionally biased region" description="Basic and acidic residues" evidence="10">
    <location>
        <begin position="17"/>
        <end position="37"/>
    </location>
</feature>
<dbReference type="GO" id="GO:0031992">
    <property type="term" value="F:energy transducer activity"/>
    <property type="evidence" value="ECO:0007669"/>
    <property type="project" value="TreeGrafter"/>
</dbReference>
<dbReference type="GO" id="GO:0055085">
    <property type="term" value="P:transmembrane transport"/>
    <property type="evidence" value="ECO:0007669"/>
    <property type="project" value="InterPro"/>
</dbReference>
<dbReference type="GO" id="GO:0098797">
    <property type="term" value="C:plasma membrane protein complex"/>
    <property type="evidence" value="ECO:0007669"/>
    <property type="project" value="TreeGrafter"/>
</dbReference>
<sequence length="156" mass="17094">MPVPTFRPTPPPKVRQAVREKKQEIKPRKPRQKVERKTPRRQVKKAAPPPSTATKGRKQQQVSQGARVSRSALTSWRNAVQARLNRYKRSPRGGGSGTVTVSFRMDGNGRVTSVRVAGSAGRILDDAAVSLLRRASPFPAPPGGKGVSLTVPIRFR</sequence>
<dbReference type="SUPFAM" id="SSF74653">
    <property type="entry name" value="TolA/TonB C-terminal domain"/>
    <property type="match status" value="1"/>
</dbReference>
<dbReference type="HOGENOM" id="CLU_1684585_0_0_5"/>
<dbReference type="Gene3D" id="3.30.1150.10">
    <property type="match status" value="1"/>
</dbReference>
<keyword evidence="9" id="KW-0472">Membrane</keyword>
<feature type="domain" description="TonB C-terminal" evidence="11">
    <location>
        <begin position="71"/>
        <end position="156"/>
    </location>
</feature>
<dbReference type="InterPro" id="IPR051045">
    <property type="entry name" value="TonB-dependent_transducer"/>
</dbReference>
<keyword evidence="7" id="KW-0653">Protein transport</keyword>
<evidence type="ECO:0000256" key="8">
    <source>
        <dbReference type="ARBA" id="ARBA00022989"/>
    </source>
</evidence>
<comment type="similarity">
    <text evidence="2">Belongs to the TonB family.</text>
</comment>
<proteinExistence type="inferred from homology"/>
<evidence type="ECO:0000256" key="6">
    <source>
        <dbReference type="ARBA" id="ARBA00022692"/>
    </source>
</evidence>
<reference evidence="12 13" key="1">
    <citation type="journal article" date="2008" name="Appl. Environ. Microbiol.">
        <title>Genomic insights into Mn(II) oxidation by the marine alphaproteobacterium Aurantimonas sp. strain SI85-9A1.</title>
        <authorList>
            <person name="Dick G.J."/>
            <person name="Podell S."/>
            <person name="Johnson H.A."/>
            <person name="Rivera-Espinoza Y."/>
            <person name="Bernier-Latmani R."/>
            <person name="McCarthy J.K."/>
            <person name="Torpey J.W."/>
            <person name="Clement B.G."/>
            <person name="Gaasterland T."/>
            <person name="Tebo B.M."/>
        </authorList>
    </citation>
    <scope>NUCLEOTIDE SEQUENCE [LARGE SCALE GENOMIC DNA]</scope>
    <source>
        <strain evidence="12 13">SI85-9A1</strain>
    </source>
</reference>
<evidence type="ECO:0000256" key="3">
    <source>
        <dbReference type="ARBA" id="ARBA00022448"/>
    </source>
</evidence>
<evidence type="ECO:0000256" key="1">
    <source>
        <dbReference type="ARBA" id="ARBA00004383"/>
    </source>
</evidence>
<dbReference type="PANTHER" id="PTHR33446">
    <property type="entry name" value="PROTEIN TONB-RELATED"/>
    <property type="match status" value="1"/>
</dbReference>
<dbReference type="GO" id="GO:0015031">
    <property type="term" value="P:protein transport"/>
    <property type="evidence" value="ECO:0007669"/>
    <property type="project" value="UniProtKB-KW"/>
</dbReference>
<dbReference type="Pfam" id="PF03544">
    <property type="entry name" value="TonB_C"/>
    <property type="match status" value="1"/>
</dbReference>
<dbReference type="InterPro" id="IPR037682">
    <property type="entry name" value="TonB_C"/>
</dbReference>
<evidence type="ECO:0000256" key="7">
    <source>
        <dbReference type="ARBA" id="ARBA00022927"/>
    </source>
</evidence>
<evidence type="ECO:0000256" key="5">
    <source>
        <dbReference type="ARBA" id="ARBA00022519"/>
    </source>
</evidence>
<dbReference type="Proteomes" id="UP000000321">
    <property type="component" value="Unassembled WGS sequence"/>
</dbReference>
<keyword evidence="4" id="KW-1003">Cell membrane</keyword>
<evidence type="ECO:0000256" key="10">
    <source>
        <dbReference type="SAM" id="MobiDB-lite"/>
    </source>
</evidence>
<feature type="region of interest" description="Disordered" evidence="10">
    <location>
        <begin position="1"/>
        <end position="74"/>
    </location>
</feature>
<keyword evidence="13" id="KW-1185">Reference proteome</keyword>
<comment type="caution">
    <text evidence="12">The sequence shown here is derived from an EMBL/GenBank/DDBJ whole genome shotgun (WGS) entry which is preliminary data.</text>
</comment>
<feature type="compositionally biased region" description="Polar residues" evidence="10">
    <location>
        <begin position="59"/>
        <end position="74"/>
    </location>
</feature>
<feature type="compositionally biased region" description="Pro residues" evidence="10">
    <location>
        <begin position="1"/>
        <end position="13"/>
    </location>
</feature>
<accession>Q1YKT5</accession>
<dbReference type="PROSITE" id="PS52015">
    <property type="entry name" value="TONB_CTD"/>
    <property type="match status" value="1"/>
</dbReference>
<dbReference type="PANTHER" id="PTHR33446:SF2">
    <property type="entry name" value="PROTEIN TONB"/>
    <property type="match status" value="1"/>
</dbReference>
<evidence type="ECO:0000256" key="4">
    <source>
        <dbReference type="ARBA" id="ARBA00022475"/>
    </source>
</evidence>
<gene>
    <name evidence="12" type="ORF">SI859A1_00557</name>
</gene>
<dbReference type="AlphaFoldDB" id="Q1YKT5"/>
<evidence type="ECO:0000313" key="12">
    <source>
        <dbReference type="EMBL" id="EAS50438.1"/>
    </source>
</evidence>
<keyword evidence="3" id="KW-0813">Transport</keyword>
<evidence type="ECO:0000259" key="11">
    <source>
        <dbReference type="PROSITE" id="PS52015"/>
    </source>
</evidence>
<keyword evidence="5" id="KW-0997">Cell inner membrane</keyword>
<keyword evidence="6" id="KW-0812">Transmembrane</keyword>
<dbReference type="NCBIfam" id="TIGR01352">
    <property type="entry name" value="tonB_Cterm"/>
    <property type="match status" value="1"/>
</dbReference>
<evidence type="ECO:0000256" key="9">
    <source>
        <dbReference type="ARBA" id="ARBA00023136"/>
    </source>
</evidence>
<comment type="subcellular location">
    <subcellularLocation>
        <location evidence="1">Cell inner membrane</location>
        <topology evidence="1">Single-pass membrane protein</topology>
        <orientation evidence="1">Periplasmic side</orientation>
    </subcellularLocation>
</comment>
<name>Q1YKT5_AURMS</name>
<keyword evidence="8" id="KW-1133">Transmembrane helix</keyword>